<comment type="similarity">
    <text evidence="1 5">Belongs to the bacterial ribosomal protein bL32 family.</text>
</comment>
<dbReference type="InterPro" id="IPR002677">
    <property type="entry name" value="Ribosomal_bL32"/>
</dbReference>
<gene>
    <name evidence="5" type="primary">rpmF</name>
    <name evidence="7" type="ORF">GCM10009821_18140</name>
</gene>
<evidence type="ECO:0000313" key="7">
    <source>
        <dbReference type="EMBL" id="GAA2078628.1"/>
    </source>
</evidence>
<dbReference type="HAMAP" id="MF_00340">
    <property type="entry name" value="Ribosomal_bL32"/>
    <property type="match status" value="1"/>
</dbReference>
<evidence type="ECO:0000256" key="4">
    <source>
        <dbReference type="ARBA" id="ARBA00035178"/>
    </source>
</evidence>
<dbReference type="NCBIfam" id="TIGR01031">
    <property type="entry name" value="rpmF_bact"/>
    <property type="match status" value="1"/>
</dbReference>
<dbReference type="RefSeq" id="WP_344327208.1">
    <property type="nucleotide sequence ID" value="NZ_BAAAPY010000005.1"/>
</dbReference>
<dbReference type="Proteomes" id="UP001501480">
    <property type="component" value="Unassembled WGS sequence"/>
</dbReference>
<protein>
    <recommendedName>
        <fullName evidence="4 5">Large ribosomal subunit protein bL32</fullName>
    </recommendedName>
</protein>
<keyword evidence="8" id="KW-1185">Reference proteome</keyword>
<evidence type="ECO:0000256" key="6">
    <source>
        <dbReference type="SAM" id="MobiDB-lite"/>
    </source>
</evidence>
<feature type="region of interest" description="Disordered" evidence="6">
    <location>
        <begin position="1"/>
        <end position="20"/>
    </location>
</feature>
<evidence type="ECO:0000256" key="1">
    <source>
        <dbReference type="ARBA" id="ARBA00008560"/>
    </source>
</evidence>
<reference evidence="7 8" key="1">
    <citation type="journal article" date="2019" name="Int. J. Syst. Evol. Microbiol.">
        <title>The Global Catalogue of Microorganisms (GCM) 10K type strain sequencing project: providing services to taxonomists for standard genome sequencing and annotation.</title>
        <authorList>
            <consortium name="The Broad Institute Genomics Platform"/>
            <consortium name="The Broad Institute Genome Sequencing Center for Infectious Disease"/>
            <person name="Wu L."/>
            <person name="Ma J."/>
        </authorList>
    </citation>
    <scope>NUCLEOTIDE SEQUENCE [LARGE SCALE GENOMIC DNA]</scope>
    <source>
        <strain evidence="7 8">JCM 15749</strain>
    </source>
</reference>
<dbReference type="Pfam" id="PF01783">
    <property type="entry name" value="Ribosomal_L32p"/>
    <property type="match status" value="1"/>
</dbReference>
<keyword evidence="2 5" id="KW-0689">Ribosomal protein</keyword>
<organism evidence="7 8">
    <name type="scientific">Aeromicrobium halocynthiae</name>
    <dbReference type="NCBI Taxonomy" id="560557"/>
    <lineage>
        <taxon>Bacteria</taxon>
        <taxon>Bacillati</taxon>
        <taxon>Actinomycetota</taxon>
        <taxon>Actinomycetes</taxon>
        <taxon>Propionibacteriales</taxon>
        <taxon>Nocardioidaceae</taxon>
        <taxon>Aeromicrobium</taxon>
    </lineage>
</organism>
<keyword evidence="3 5" id="KW-0687">Ribonucleoprotein</keyword>
<name>A0ABN2VZQ4_9ACTN</name>
<feature type="compositionally biased region" description="Basic residues" evidence="6">
    <location>
        <begin position="1"/>
        <end position="19"/>
    </location>
</feature>
<accession>A0ABN2VZQ4</accession>
<sequence>MAVPKRKLSRSNTRHRRSAWKATAPQLVTVRVDGRDVRVPRPLVAAVHRGLVDVDSLPTAAAAGSSTRRKA</sequence>
<comment type="caution">
    <text evidence="7">The sequence shown here is derived from an EMBL/GenBank/DDBJ whole genome shotgun (WGS) entry which is preliminary data.</text>
</comment>
<dbReference type="SUPFAM" id="SSF57829">
    <property type="entry name" value="Zn-binding ribosomal proteins"/>
    <property type="match status" value="1"/>
</dbReference>
<proteinExistence type="inferred from homology"/>
<evidence type="ECO:0000313" key="8">
    <source>
        <dbReference type="Proteomes" id="UP001501480"/>
    </source>
</evidence>
<evidence type="ECO:0000256" key="2">
    <source>
        <dbReference type="ARBA" id="ARBA00022980"/>
    </source>
</evidence>
<dbReference type="InterPro" id="IPR011332">
    <property type="entry name" value="Ribosomal_zn-bd"/>
</dbReference>
<evidence type="ECO:0000256" key="5">
    <source>
        <dbReference type="HAMAP-Rule" id="MF_00340"/>
    </source>
</evidence>
<dbReference type="EMBL" id="BAAAPY010000005">
    <property type="protein sequence ID" value="GAA2078628.1"/>
    <property type="molecule type" value="Genomic_DNA"/>
</dbReference>
<evidence type="ECO:0000256" key="3">
    <source>
        <dbReference type="ARBA" id="ARBA00023274"/>
    </source>
</evidence>